<accession>A0A8S5RTI4</accession>
<name>A0A8S5RTI4_9CAUD</name>
<dbReference type="EMBL" id="BK057800">
    <property type="protein sequence ID" value="DAE92468.1"/>
    <property type="molecule type" value="Genomic_DNA"/>
</dbReference>
<evidence type="ECO:0000313" key="1">
    <source>
        <dbReference type="EMBL" id="DAE92468.1"/>
    </source>
</evidence>
<reference evidence="1" key="1">
    <citation type="journal article" date="2021" name="Proc. Natl. Acad. Sci. U.S.A.">
        <title>A Catalog of Tens of Thousands of Viruses from Human Metagenomes Reveals Hidden Associations with Chronic Diseases.</title>
        <authorList>
            <person name="Tisza M.J."/>
            <person name="Buck C.B."/>
        </authorList>
    </citation>
    <scope>NUCLEOTIDE SEQUENCE</scope>
    <source>
        <strain evidence="1">Ct7CH26</strain>
    </source>
</reference>
<sequence length="96" mass="10542">MCLSAAPLSYRVILVGMIGGAHLISVDHSVFTAFRLLGGMDSNNPTPNRRTSLPGKVVFLLRNSAYSDEKDVRQMGALNDRNRIMSFATNCVCSFF</sequence>
<proteinExistence type="predicted"/>
<protein>
    <submittedName>
        <fullName evidence="1">Uncharacterized protein</fullName>
    </submittedName>
</protein>
<organism evidence="1">
    <name type="scientific">Myoviridae sp. ct7CH26</name>
    <dbReference type="NCBI Taxonomy" id="2827604"/>
    <lineage>
        <taxon>Viruses</taxon>
        <taxon>Duplodnaviria</taxon>
        <taxon>Heunggongvirae</taxon>
        <taxon>Uroviricota</taxon>
        <taxon>Caudoviricetes</taxon>
    </lineage>
</organism>